<comment type="similarity">
    <text evidence="3">Belongs to the D-isomer specific 2-hydroxyacid dehydrogenase family.</text>
</comment>
<reference evidence="7" key="1">
    <citation type="journal article" date="2019" name="Int. J. Syst. Evol. Microbiol.">
        <title>The Global Catalogue of Microorganisms (GCM) 10K type strain sequencing project: providing services to taxonomists for standard genome sequencing and annotation.</title>
        <authorList>
            <consortium name="The Broad Institute Genomics Platform"/>
            <consortium name="The Broad Institute Genome Sequencing Center for Infectious Disease"/>
            <person name="Wu L."/>
            <person name="Ma J."/>
        </authorList>
    </citation>
    <scope>NUCLEOTIDE SEQUENCE [LARGE SCALE GENOMIC DNA]</scope>
    <source>
        <strain evidence="7">CGMCC 4.1530</strain>
    </source>
</reference>
<gene>
    <name evidence="6" type="primary">ghrB</name>
    <name evidence="6" type="ORF">ACFP73_05225</name>
</gene>
<dbReference type="PANTHER" id="PTHR10996">
    <property type="entry name" value="2-HYDROXYACID DEHYDROGENASE-RELATED"/>
    <property type="match status" value="1"/>
</dbReference>
<evidence type="ECO:0000313" key="6">
    <source>
        <dbReference type="EMBL" id="MFC6361503.1"/>
    </source>
</evidence>
<organism evidence="6 7">
    <name type="scientific">Tatumella punctata</name>
    <dbReference type="NCBI Taxonomy" id="399969"/>
    <lineage>
        <taxon>Bacteria</taxon>
        <taxon>Pseudomonadati</taxon>
        <taxon>Pseudomonadota</taxon>
        <taxon>Gammaproteobacteria</taxon>
        <taxon>Enterobacterales</taxon>
        <taxon>Erwiniaceae</taxon>
        <taxon>Tatumella</taxon>
    </lineage>
</organism>
<evidence type="ECO:0000256" key="2">
    <source>
        <dbReference type="ARBA" id="ARBA00023027"/>
    </source>
</evidence>
<dbReference type="InterPro" id="IPR050223">
    <property type="entry name" value="D-isomer_2-hydroxyacid_DH"/>
</dbReference>
<dbReference type="InterPro" id="IPR029753">
    <property type="entry name" value="D-isomer_DH_CS"/>
</dbReference>
<dbReference type="PROSITE" id="PS00670">
    <property type="entry name" value="D_2_HYDROXYACID_DH_2"/>
    <property type="match status" value="1"/>
</dbReference>
<dbReference type="InterPro" id="IPR006139">
    <property type="entry name" value="D-isomer_2_OHA_DH_cat_dom"/>
</dbReference>
<dbReference type="NCBIfam" id="NF011938">
    <property type="entry name" value="PRK15409.1"/>
    <property type="match status" value="1"/>
</dbReference>
<evidence type="ECO:0000313" key="7">
    <source>
        <dbReference type="Proteomes" id="UP001596215"/>
    </source>
</evidence>
<keyword evidence="1 3" id="KW-0560">Oxidoreductase</keyword>
<dbReference type="Pfam" id="PF00389">
    <property type="entry name" value="2-Hacid_dh"/>
    <property type="match status" value="1"/>
</dbReference>
<dbReference type="EMBL" id="JBHSUC010000004">
    <property type="protein sequence ID" value="MFC6361503.1"/>
    <property type="molecule type" value="Genomic_DNA"/>
</dbReference>
<dbReference type="SUPFAM" id="SSF51735">
    <property type="entry name" value="NAD(P)-binding Rossmann-fold domains"/>
    <property type="match status" value="1"/>
</dbReference>
<dbReference type="SUPFAM" id="SSF52283">
    <property type="entry name" value="Formate/glycerate dehydrogenase catalytic domain-like"/>
    <property type="match status" value="1"/>
</dbReference>
<dbReference type="Gene3D" id="3.40.50.720">
    <property type="entry name" value="NAD(P)-binding Rossmann-like Domain"/>
    <property type="match status" value="2"/>
</dbReference>
<evidence type="ECO:0000256" key="3">
    <source>
        <dbReference type="RuleBase" id="RU003719"/>
    </source>
</evidence>
<name>A0ABW1VNX9_9GAMM</name>
<evidence type="ECO:0000259" key="4">
    <source>
        <dbReference type="Pfam" id="PF00389"/>
    </source>
</evidence>
<dbReference type="Pfam" id="PF02826">
    <property type="entry name" value="2-Hacid_dh_C"/>
    <property type="match status" value="1"/>
</dbReference>
<comment type="caution">
    <text evidence="6">The sequence shown here is derived from an EMBL/GenBank/DDBJ whole genome shotgun (WGS) entry which is preliminary data.</text>
</comment>
<dbReference type="CDD" id="cd05301">
    <property type="entry name" value="GDH"/>
    <property type="match status" value="1"/>
</dbReference>
<dbReference type="PROSITE" id="PS00671">
    <property type="entry name" value="D_2_HYDROXYACID_DH_3"/>
    <property type="match status" value="1"/>
</dbReference>
<dbReference type="RefSeq" id="WP_212707331.1">
    <property type="nucleotide sequence ID" value="NZ_BAAAFW010000058.1"/>
</dbReference>
<dbReference type="PANTHER" id="PTHR10996:SF283">
    <property type="entry name" value="GLYOXYLATE_HYDROXYPYRUVATE REDUCTASE B"/>
    <property type="match status" value="1"/>
</dbReference>
<evidence type="ECO:0000256" key="1">
    <source>
        <dbReference type="ARBA" id="ARBA00023002"/>
    </source>
</evidence>
<protein>
    <submittedName>
        <fullName evidence="6">Glyoxylate/hydroxypyruvate reductase GhrB</fullName>
    </submittedName>
</protein>
<accession>A0ABW1VNX9</accession>
<dbReference type="InterPro" id="IPR036291">
    <property type="entry name" value="NAD(P)-bd_dom_sf"/>
</dbReference>
<sequence>MKPSVILYEPLPADLRSQLEARYQVTEVSNLDSHTIASHAAAFSEAVGLLGSGSKVDQALLEQMPALRACSTISVGYDLFDLDALDARRIALMHTPTVLTETVADTVFALILASARRVTELDSWVKAGEWKKSIGPEHFSIDVHHKTLGIVGMGRIGMAVAQRAHYGFGMNILYNARKHHPQAESRFSAKYCDINQLLEQSDFVCVILPLTEQTRHLIGEEQLSRMKPSAILINAGRGPVVDEQALTRALKNHTLYAAGLDVFEQEPVPANAELLSLPNVVTLPHVGSATHETRYGMKRDAVENLIAALDGKLEKNCVNPQAVNPA</sequence>
<dbReference type="Proteomes" id="UP001596215">
    <property type="component" value="Unassembled WGS sequence"/>
</dbReference>
<feature type="domain" description="D-isomer specific 2-hydroxyacid dehydrogenase NAD-binding" evidence="5">
    <location>
        <begin position="108"/>
        <end position="287"/>
    </location>
</feature>
<evidence type="ECO:0000259" key="5">
    <source>
        <dbReference type="Pfam" id="PF02826"/>
    </source>
</evidence>
<keyword evidence="7" id="KW-1185">Reference proteome</keyword>
<feature type="domain" description="D-isomer specific 2-hydroxyacid dehydrogenase catalytic" evidence="4">
    <location>
        <begin position="5"/>
        <end position="319"/>
    </location>
</feature>
<dbReference type="InterPro" id="IPR006140">
    <property type="entry name" value="D-isomer_DH_NAD-bd"/>
</dbReference>
<keyword evidence="2" id="KW-0520">NAD</keyword>
<proteinExistence type="inferred from homology"/>